<dbReference type="InterPro" id="IPR036691">
    <property type="entry name" value="Endo/exonu/phosph_ase_sf"/>
</dbReference>
<dbReference type="Gene3D" id="3.60.10.10">
    <property type="entry name" value="Endonuclease/exonuclease/phosphatase"/>
    <property type="match status" value="1"/>
</dbReference>
<comment type="similarity">
    <text evidence="1">Belongs to the DNA repair enzymes AP/ExoA family.</text>
</comment>
<evidence type="ECO:0000256" key="3">
    <source>
        <dbReference type="ARBA" id="ARBA00022801"/>
    </source>
</evidence>
<dbReference type="AlphaFoldDB" id="A0A9J5Y3D1"/>
<dbReference type="SUPFAM" id="SSF56219">
    <property type="entry name" value="DNase I-like"/>
    <property type="match status" value="1"/>
</dbReference>
<dbReference type="GO" id="GO:0005634">
    <property type="term" value="C:nucleus"/>
    <property type="evidence" value="ECO:0007669"/>
    <property type="project" value="TreeGrafter"/>
</dbReference>
<name>A0A9J5Y3D1_SOLCO</name>
<dbReference type="PANTHER" id="PTHR22748">
    <property type="entry name" value="AP ENDONUCLEASE"/>
    <property type="match status" value="1"/>
</dbReference>
<gene>
    <name evidence="7" type="ORF">H5410_034854</name>
</gene>
<evidence type="ECO:0000313" key="8">
    <source>
        <dbReference type="Proteomes" id="UP000824120"/>
    </source>
</evidence>
<proteinExistence type="inferred from homology"/>
<evidence type="ECO:0000256" key="4">
    <source>
        <dbReference type="ARBA" id="ARBA00022842"/>
    </source>
</evidence>
<dbReference type="Pfam" id="PF03372">
    <property type="entry name" value="Exo_endo_phos"/>
    <property type="match status" value="1"/>
</dbReference>
<keyword evidence="2 5" id="KW-0479">Metal-binding</keyword>
<dbReference type="GO" id="GO:0008081">
    <property type="term" value="F:phosphoric diester hydrolase activity"/>
    <property type="evidence" value="ECO:0007669"/>
    <property type="project" value="TreeGrafter"/>
</dbReference>
<dbReference type="PANTHER" id="PTHR22748:SF19">
    <property type="entry name" value="ENDONUCLEASE_EXONUCLEASE_PHOSPHATASE DOMAIN-CONTAINING PROTEIN"/>
    <property type="match status" value="1"/>
</dbReference>
<dbReference type="PROSITE" id="PS00726">
    <property type="entry name" value="AP_NUCLEASE_F1_1"/>
    <property type="match status" value="1"/>
</dbReference>
<dbReference type="GO" id="GO:0003906">
    <property type="term" value="F:DNA-(apurinic or apyrimidinic site) endonuclease activity"/>
    <property type="evidence" value="ECO:0007669"/>
    <property type="project" value="TreeGrafter"/>
</dbReference>
<dbReference type="OrthoDB" id="692400at2759"/>
<dbReference type="GO" id="GO:0006284">
    <property type="term" value="P:base-excision repair"/>
    <property type="evidence" value="ECO:0007669"/>
    <property type="project" value="TreeGrafter"/>
</dbReference>
<comment type="cofactor">
    <cofactor evidence="5">
        <name>Mg(2+)</name>
        <dbReference type="ChEBI" id="CHEBI:18420"/>
    </cofactor>
    <cofactor evidence="5">
        <name>Mn(2+)</name>
        <dbReference type="ChEBI" id="CHEBI:29035"/>
    </cofactor>
    <text evidence="5">Probably binds two magnesium or manganese ions per subunit.</text>
</comment>
<evidence type="ECO:0000313" key="7">
    <source>
        <dbReference type="EMBL" id="KAG5593622.1"/>
    </source>
</evidence>
<evidence type="ECO:0000256" key="5">
    <source>
        <dbReference type="PIRSR" id="PIRSR604808-2"/>
    </source>
</evidence>
<dbReference type="GO" id="GO:0008311">
    <property type="term" value="F:double-stranded DNA 3'-5' DNA exonuclease activity"/>
    <property type="evidence" value="ECO:0007669"/>
    <property type="project" value="TreeGrafter"/>
</dbReference>
<dbReference type="InterPro" id="IPR020847">
    <property type="entry name" value="AP_endonuclease_F1_BS"/>
</dbReference>
<keyword evidence="4 5" id="KW-0460">Magnesium</keyword>
<keyword evidence="3" id="KW-0378">Hydrolase</keyword>
<dbReference type="GO" id="GO:0003677">
    <property type="term" value="F:DNA binding"/>
    <property type="evidence" value="ECO:0007669"/>
    <property type="project" value="InterPro"/>
</dbReference>
<keyword evidence="5" id="KW-0464">Manganese</keyword>
<reference evidence="7 8" key="1">
    <citation type="submission" date="2020-09" db="EMBL/GenBank/DDBJ databases">
        <title>De no assembly of potato wild relative species, Solanum commersonii.</title>
        <authorList>
            <person name="Cho K."/>
        </authorList>
    </citation>
    <scope>NUCLEOTIDE SEQUENCE [LARGE SCALE GENOMIC DNA]</scope>
    <source>
        <strain evidence="7">LZ3.2</strain>
        <tissue evidence="7">Leaf</tissue>
    </source>
</reference>
<dbReference type="InterPro" id="IPR005135">
    <property type="entry name" value="Endo/exonuclease/phosphatase"/>
</dbReference>
<feature type="binding site" evidence="5">
    <location>
        <position position="89"/>
    </location>
    <ligand>
        <name>Mg(2+)</name>
        <dbReference type="ChEBI" id="CHEBI:18420"/>
        <label>1</label>
    </ligand>
</feature>
<dbReference type="EMBL" id="JACXVP010000007">
    <property type="protein sequence ID" value="KAG5593622.1"/>
    <property type="molecule type" value="Genomic_DNA"/>
</dbReference>
<dbReference type="InterPro" id="IPR004808">
    <property type="entry name" value="AP_endonuc_1"/>
</dbReference>
<dbReference type="GO" id="GO:0046872">
    <property type="term" value="F:metal ion binding"/>
    <property type="evidence" value="ECO:0007669"/>
    <property type="project" value="UniProtKB-KW"/>
</dbReference>
<evidence type="ECO:0000256" key="1">
    <source>
        <dbReference type="ARBA" id="ARBA00007092"/>
    </source>
</evidence>
<evidence type="ECO:0000259" key="6">
    <source>
        <dbReference type="Pfam" id="PF03372"/>
    </source>
</evidence>
<organism evidence="7 8">
    <name type="scientific">Solanum commersonii</name>
    <name type="common">Commerson's wild potato</name>
    <name type="synonym">Commerson's nightshade</name>
    <dbReference type="NCBI Taxonomy" id="4109"/>
    <lineage>
        <taxon>Eukaryota</taxon>
        <taxon>Viridiplantae</taxon>
        <taxon>Streptophyta</taxon>
        <taxon>Embryophyta</taxon>
        <taxon>Tracheophyta</taxon>
        <taxon>Spermatophyta</taxon>
        <taxon>Magnoliopsida</taxon>
        <taxon>eudicotyledons</taxon>
        <taxon>Gunneridae</taxon>
        <taxon>Pentapetalae</taxon>
        <taxon>asterids</taxon>
        <taxon>lamiids</taxon>
        <taxon>Solanales</taxon>
        <taxon>Solanaceae</taxon>
        <taxon>Solanoideae</taxon>
        <taxon>Solaneae</taxon>
        <taxon>Solanum</taxon>
    </lineage>
</organism>
<accession>A0A9J5Y3D1</accession>
<sequence>MFGIDFNAHEKETLELLMQIDGSRQARRMELITNIKKIISKGSLELKNLITFDLKIVSWNVRGLHDQGKKRIVKSQLLDWKADIVCLQETKLEGNCQDHIKQIGERKTDKFCRNFLSISLVYAANGKIERRLAWDELGTVRGLIEGPWVICGDFNVIRFHFKKGTATEGLQQWWSSLTS</sequence>
<feature type="domain" description="Endonuclease/exonuclease/phosphatase" evidence="6">
    <location>
        <begin position="57"/>
        <end position="157"/>
    </location>
</feature>
<comment type="caution">
    <text evidence="7">The sequence shown here is derived from an EMBL/GenBank/DDBJ whole genome shotgun (WGS) entry which is preliminary data.</text>
</comment>
<evidence type="ECO:0000256" key="2">
    <source>
        <dbReference type="ARBA" id="ARBA00022723"/>
    </source>
</evidence>
<keyword evidence="8" id="KW-1185">Reference proteome</keyword>
<feature type="binding site" evidence="5">
    <location>
        <position position="60"/>
    </location>
    <ligand>
        <name>Mg(2+)</name>
        <dbReference type="ChEBI" id="CHEBI:18420"/>
        <label>1</label>
    </ligand>
</feature>
<dbReference type="Proteomes" id="UP000824120">
    <property type="component" value="Chromosome 7"/>
</dbReference>
<protein>
    <recommendedName>
        <fullName evidence="6">Endonuclease/exonuclease/phosphatase domain-containing protein</fullName>
    </recommendedName>
</protein>